<keyword evidence="3" id="KW-1185">Reference proteome</keyword>
<dbReference type="STRING" id="762845.BCR26_12785"/>
<evidence type="ECO:0000256" key="1">
    <source>
        <dbReference type="SAM" id="Phobius"/>
    </source>
</evidence>
<protein>
    <submittedName>
        <fullName evidence="2">Uncharacterized protein</fullName>
    </submittedName>
</protein>
<gene>
    <name evidence="2" type="ORF">BCR26_12785</name>
</gene>
<dbReference type="RefSeq" id="WP_069698440.1">
    <property type="nucleotide sequence ID" value="NZ_JAGGMA010000021.1"/>
</dbReference>
<sequence length="181" mass="21610">MSLFYKMDKVNWFELKKMIKPIFFILLYFSLFFVQSSIIEYEIIDLRLLIVISCLLNIFIVYKLINVGFNSFKEPSFVNKIFSIFYSLLAYLSLMMQLGFIFFCYYISSKAYNIVPQEVAMNFLNNRTSYLEDIRTVLYTVFPIFYRYPVYPGIIVAFQFFIAKFIDLFMLANIVRKVSAM</sequence>
<keyword evidence="1" id="KW-0472">Membrane</keyword>
<dbReference type="AlphaFoldDB" id="A0A1E5KXL1"/>
<dbReference type="Proteomes" id="UP000095256">
    <property type="component" value="Unassembled WGS sequence"/>
</dbReference>
<keyword evidence="1" id="KW-0812">Transmembrane</keyword>
<feature type="transmembrane region" description="Helical" evidence="1">
    <location>
        <begin position="150"/>
        <end position="175"/>
    </location>
</feature>
<feature type="transmembrane region" description="Helical" evidence="1">
    <location>
        <begin position="46"/>
        <end position="65"/>
    </location>
</feature>
<evidence type="ECO:0000313" key="3">
    <source>
        <dbReference type="Proteomes" id="UP000095256"/>
    </source>
</evidence>
<comment type="caution">
    <text evidence="2">The sequence shown here is derived from an EMBL/GenBank/DDBJ whole genome shotgun (WGS) entry which is preliminary data.</text>
</comment>
<proteinExistence type="predicted"/>
<organism evidence="2 3">
    <name type="scientific">Enterococcus rivorum</name>
    <dbReference type="NCBI Taxonomy" id="762845"/>
    <lineage>
        <taxon>Bacteria</taxon>
        <taxon>Bacillati</taxon>
        <taxon>Bacillota</taxon>
        <taxon>Bacilli</taxon>
        <taxon>Lactobacillales</taxon>
        <taxon>Enterococcaceae</taxon>
        <taxon>Enterococcus</taxon>
    </lineage>
</organism>
<dbReference type="EMBL" id="MIEK01000019">
    <property type="protein sequence ID" value="OEH82612.1"/>
    <property type="molecule type" value="Genomic_DNA"/>
</dbReference>
<evidence type="ECO:0000313" key="2">
    <source>
        <dbReference type="EMBL" id="OEH82612.1"/>
    </source>
</evidence>
<accession>A0A1E5KXL1</accession>
<reference evidence="2 3" key="1">
    <citation type="submission" date="2016-09" db="EMBL/GenBank/DDBJ databases">
        <authorList>
            <person name="Capua I."/>
            <person name="De Benedictis P."/>
            <person name="Joannis T."/>
            <person name="Lombin L.H."/>
            <person name="Cattoli G."/>
        </authorList>
    </citation>
    <scope>NUCLEOTIDE SEQUENCE [LARGE SCALE GENOMIC DNA]</scope>
    <source>
        <strain evidence="2 3">LMG 25899</strain>
    </source>
</reference>
<keyword evidence="1" id="KW-1133">Transmembrane helix</keyword>
<name>A0A1E5KXL1_9ENTE</name>
<feature type="transmembrane region" description="Helical" evidence="1">
    <location>
        <begin position="85"/>
        <end position="108"/>
    </location>
</feature>